<proteinExistence type="predicted"/>
<keyword evidence="1" id="KW-0472">Membrane</keyword>
<dbReference type="AlphaFoldDB" id="A0A0T9MTR8"/>
<name>A0A0T9MTR8_YERIN</name>
<accession>A0A0T9MTR8</accession>
<reference evidence="2 3" key="1">
    <citation type="submission" date="2015-03" db="EMBL/GenBank/DDBJ databases">
        <authorList>
            <person name="Murphy D."/>
        </authorList>
    </citation>
    <scope>NUCLEOTIDE SEQUENCE [LARGE SCALE GENOMIC DNA]</scope>
    <source>
        <strain evidence="2 3">BR165/97</strain>
    </source>
</reference>
<protein>
    <submittedName>
        <fullName evidence="2">Uncharacterized protein</fullName>
    </submittedName>
</protein>
<gene>
    <name evidence="2" type="ORF">ERS008530_03809</name>
</gene>
<organism evidence="2 3">
    <name type="scientific">Yersinia intermedia</name>
    <dbReference type="NCBI Taxonomy" id="631"/>
    <lineage>
        <taxon>Bacteria</taxon>
        <taxon>Pseudomonadati</taxon>
        <taxon>Pseudomonadota</taxon>
        <taxon>Gammaproteobacteria</taxon>
        <taxon>Enterobacterales</taxon>
        <taxon>Yersiniaceae</taxon>
        <taxon>Yersinia</taxon>
    </lineage>
</organism>
<keyword evidence="1" id="KW-1133">Transmembrane helix</keyword>
<sequence length="77" mass="9057">MHIATIITLVFLFITLIFVCLVLFYKLRRKNEQINDPNAAYSILSHWCTNVHKGSDLERLYAEMESSIELLNQRRNS</sequence>
<dbReference type="Proteomes" id="UP000038750">
    <property type="component" value="Unassembled WGS sequence"/>
</dbReference>
<keyword evidence="1" id="KW-0812">Transmembrane</keyword>
<evidence type="ECO:0000313" key="2">
    <source>
        <dbReference type="EMBL" id="CNG46098.1"/>
    </source>
</evidence>
<evidence type="ECO:0000313" key="3">
    <source>
        <dbReference type="Proteomes" id="UP000038750"/>
    </source>
</evidence>
<feature type="transmembrane region" description="Helical" evidence="1">
    <location>
        <begin position="6"/>
        <end position="25"/>
    </location>
</feature>
<dbReference type="EMBL" id="CPZJ01000019">
    <property type="protein sequence ID" value="CNG46098.1"/>
    <property type="molecule type" value="Genomic_DNA"/>
</dbReference>
<evidence type="ECO:0000256" key="1">
    <source>
        <dbReference type="SAM" id="Phobius"/>
    </source>
</evidence>